<protein>
    <submittedName>
        <fullName evidence="1 3">Uncharacterized protein</fullName>
    </submittedName>
</protein>
<dbReference type="WBParaSite" id="EgrG_000549300">
    <property type="protein sequence ID" value="EgrG_000549300"/>
    <property type="gene ID" value="EgrG_000549300"/>
</dbReference>
<dbReference type="Proteomes" id="UP000492820">
    <property type="component" value="Unassembled WGS sequence"/>
</dbReference>
<name>A0A068WRF9_ECHGR</name>
<reference evidence="1" key="2">
    <citation type="submission" date="2014-06" db="EMBL/GenBank/DDBJ databases">
        <authorList>
            <person name="Aslett M."/>
        </authorList>
    </citation>
    <scope>NUCLEOTIDE SEQUENCE</scope>
</reference>
<sequence>MESPLQYPRATIRAKRPQQVVGGEAGGAMGSVSHLHVWCFPPARLPTTRAIGDWYALHSGLSPRGRLHGCGGSQIGTSARQYV</sequence>
<evidence type="ECO:0000313" key="3">
    <source>
        <dbReference type="WBParaSite" id="EgrG_000549300"/>
    </source>
</evidence>
<accession>A0A068WRF9</accession>
<dbReference type="AlphaFoldDB" id="A0A068WRF9"/>
<reference evidence="3" key="3">
    <citation type="submission" date="2020-10" db="UniProtKB">
        <authorList>
            <consortium name="WormBaseParasite"/>
        </authorList>
    </citation>
    <scope>IDENTIFICATION</scope>
</reference>
<organism evidence="1">
    <name type="scientific">Echinococcus granulosus</name>
    <name type="common">Hydatid tapeworm</name>
    <dbReference type="NCBI Taxonomy" id="6210"/>
    <lineage>
        <taxon>Eukaryota</taxon>
        <taxon>Metazoa</taxon>
        <taxon>Spiralia</taxon>
        <taxon>Lophotrochozoa</taxon>
        <taxon>Platyhelminthes</taxon>
        <taxon>Cestoda</taxon>
        <taxon>Eucestoda</taxon>
        <taxon>Cyclophyllidea</taxon>
        <taxon>Taeniidae</taxon>
        <taxon>Echinococcus</taxon>
        <taxon>Echinococcus granulosus group</taxon>
    </lineage>
</organism>
<reference evidence="1 2" key="1">
    <citation type="journal article" date="2013" name="Nature">
        <title>The genomes of four tapeworm species reveal adaptations to parasitism.</title>
        <authorList>
            <person name="Tsai I.J."/>
            <person name="Zarowiecki M."/>
            <person name="Holroyd N."/>
            <person name="Garciarrubio A."/>
            <person name="Sanchez-Flores A."/>
            <person name="Brooks K.L."/>
            <person name="Tracey A."/>
            <person name="Bobes R.J."/>
            <person name="Fragoso G."/>
            <person name="Sciutto E."/>
            <person name="Aslett M."/>
            <person name="Beasley H."/>
            <person name="Bennett H.M."/>
            <person name="Cai J."/>
            <person name="Camicia F."/>
            <person name="Clark R."/>
            <person name="Cucher M."/>
            <person name="De Silva N."/>
            <person name="Day T.A."/>
            <person name="Deplazes P."/>
            <person name="Estrada K."/>
            <person name="Fernandez C."/>
            <person name="Holland P.W."/>
            <person name="Hou J."/>
            <person name="Hu S."/>
            <person name="Huckvale T."/>
            <person name="Hung S.S."/>
            <person name="Kamenetzky L."/>
            <person name="Keane J.A."/>
            <person name="Kiss F."/>
            <person name="Koziol U."/>
            <person name="Lambert O."/>
            <person name="Liu K."/>
            <person name="Luo X."/>
            <person name="Luo Y."/>
            <person name="Macchiaroli N."/>
            <person name="Nichol S."/>
            <person name="Paps J."/>
            <person name="Parkinson J."/>
            <person name="Pouchkina-Stantcheva N."/>
            <person name="Riddiford N."/>
            <person name="Rosenzvit M."/>
            <person name="Salinas G."/>
            <person name="Wasmuth J.D."/>
            <person name="Zamanian M."/>
            <person name="Zheng Y."/>
            <person name="Cai X."/>
            <person name="Soberon X."/>
            <person name="Olson P.D."/>
            <person name="Laclette J.P."/>
            <person name="Brehm K."/>
            <person name="Berriman M."/>
            <person name="Garciarrubio A."/>
            <person name="Bobes R.J."/>
            <person name="Fragoso G."/>
            <person name="Sanchez-Flores A."/>
            <person name="Estrada K."/>
            <person name="Cevallos M.A."/>
            <person name="Morett E."/>
            <person name="Gonzalez V."/>
            <person name="Portillo T."/>
            <person name="Ochoa-Leyva A."/>
            <person name="Jose M.V."/>
            <person name="Sciutto E."/>
            <person name="Landa A."/>
            <person name="Jimenez L."/>
            <person name="Valdes V."/>
            <person name="Carrero J.C."/>
            <person name="Larralde C."/>
            <person name="Morales-Montor J."/>
            <person name="Limon-Lason J."/>
            <person name="Soberon X."/>
            <person name="Laclette J.P."/>
        </authorList>
    </citation>
    <scope>NUCLEOTIDE SEQUENCE [LARGE SCALE GENOMIC DNA]</scope>
</reference>
<gene>
    <name evidence="1" type="ORF">EgrG_000549300</name>
</gene>
<evidence type="ECO:0000313" key="1">
    <source>
        <dbReference type="EMBL" id="CDS21082.1"/>
    </source>
</evidence>
<evidence type="ECO:0000313" key="2">
    <source>
        <dbReference type="Proteomes" id="UP000492820"/>
    </source>
</evidence>
<proteinExistence type="predicted"/>
<dbReference type="EMBL" id="LK028582">
    <property type="protein sequence ID" value="CDS21082.1"/>
    <property type="molecule type" value="Genomic_DNA"/>
</dbReference>